<dbReference type="Pfam" id="PF08659">
    <property type="entry name" value="KR"/>
    <property type="match status" value="1"/>
</dbReference>
<dbReference type="GO" id="GO:0016491">
    <property type="term" value="F:oxidoreductase activity"/>
    <property type="evidence" value="ECO:0007669"/>
    <property type="project" value="InterPro"/>
</dbReference>
<dbReference type="InterPro" id="IPR011032">
    <property type="entry name" value="GroES-like_sf"/>
</dbReference>
<reference evidence="3 4" key="1">
    <citation type="journal article" date="2013" name="PLoS Genet.">
        <title>Comparative genome structure, secondary metabolite, and effector coding capacity across Cochliobolus pathogens.</title>
        <authorList>
            <person name="Condon B.J."/>
            <person name="Leng Y."/>
            <person name="Wu D."/>
            <person name="Bushley K.E."/>
            <person name="Ohm R.A."/>
            <person name="Otillar R."/>
            <person name="Martin J."/>
            <person name="Schackwitz W."/>
            <person name="Grimwood J."/>
            <person name="MohdZainudin N."/>
            <person name="Xue C."/>
            <person name="Wang R."/>
            <person name="Manning V.A."/>
            <person name="Dhillon B."/>
            <person name="Tu Z.J."/>
            <person name="Steffenson B.J."/>
            <person name="Salamov A."/>
            <person name="Sun H."/>
            <person name="Lowry S."/>
            <person name="LaButti K."/>
            <person name="Han J."/>
            <person name="Copeland A."/>
            <person name="Lindquist E."/>
            <person name="Barry K."/>
            <person name="Schmutz J."/>
            <person name="Baker S.E."/>
            <person name="Ciuffetti L.M."/>
            <person name="Grigoriev I.V."/>
            <person name="Zhong S."/>
            <person name="Turgeon B.G."/>
        </authorList>
    </citation>
    <scope>NUCLEOTIDE SEQUENCE [LARGE SCALE GENOMIC DNA]</scope>
    <source>
        <strain evidence="3 4">ATCC 44560</strain>
    </source>
</reference>
<evidence type="ECO:0000259" key="1">
    <source>
        <dbReference type="SMART" id="SM00822"/>
    </source>
</evidence>
<evidence type="ECO:0000259" key="2">
    <source>
        <dbReference type="SMART" id="SM00829"/>
    </source>
</evidence>
<dbReference type="OrthoDB" id="329835at2759"/>
<dbReference type="eggNOG" id="KOG1202">
    <property type="taxonomic scope" value="Eukaryota"/>
</dbReference>
<dbReference type="GO" id="GO:0044550">
    <property type="term" value="P:secondary metabolite biosynthetic process"/>
    <property type="evidence" value="ECO:0007669"/>
    <property type="project" value="TreeGrafter"/>
</dbReference>
<dbReference type="SUPFAM" id="SSF50129">
    <property type="entry name" value="GroES-like"/>
    <property type="match status" value="1"/>
</dbReference>
<dbReference type="GO" id="GO:0004312">
    <property type="term" value="F:fatty acid synthase activity"/>
    <property type="evidence" value="ECO:0007669"/>
    <property type="project" value="TreeGrafter"/>
</dbReference>
<proteinExistence type="predicted"/>
<dbReference type="GO" id="GO:0006633">
    <property type="term" value="P:fatty acid biosynthetic process"/>
    <property type="evidence" value="ECO:0007669"/>
    <property type="project" value="TreeGrafter"/>
</dbReference>
<dbReference type="KEGG" id="bor:COCMIDRAFT_6677"/>
<dbReference type="Proteomes" id="UP000054032">
    <property type="component" value="Unassembled WGS sequence"/>
</dbReference>
<dbReference type="InterPro" id="IPR057326">
    <property type="entry name" value="KR_dom"/>
</dbReference>
<feature type="domain" description="Enoyl reductase (ER)" evidence="2">
    <location>
        <begin position="370"/>
        <end position="668"/>
    </location>
</feature>
<dbReference type="HOGENOM" id="CLU_294394_0_0_1"/>
<dbReference type="SMART" id="SM00829">
    <property type="entry name" value="PKS_ER"/>
    <property type="match status" value="1"/>
</dbReference>
<gene>
    <name evidence="3" type="ORF">COCMIDRAFT_6677</name>
</gene>
<organism evidence="3 4">
    <name type="scientific">Bipolaris oryzae ATCC 44560</name>
    <dbReference type="NCBI Taxonomy" id="930090"/>
    <lineage>
        <taxon>Eukaryota</taxon>
        <taxon>Fungi</taxon>
        <taxon>Dikarya</taxon>
        <taxon>Ascomycota</taxon>
        <taxon>Pezizomycotina</taxon>
        <taxon>Dothideomycetes</taxon>
        <taxon>Pleosporomycetidae</taxon>
        <taxon>Pleosporales</taxon>
        <taxon>Pleosporineae</taxon>
        <taxon>Pleosporaceae</taxon>
        <taxon>Bipolaris</taxon>
    </lineage>
</organism>
<dbReference type="STRING" id="930090.W6Z1W7"/>
<evidence type="ECO:0000313" key="4">
    <source>
        <dbReference type="Proteomes" id="UP000054032"/>
    </source>
</evidence>
<dbReference type="InterPro" id="IPR050091">
    <property type="entry name" value="PKS_NRPS_Biosynth_Enz"/>
</dbReference>
<sequence length="1030" mass="111943">MAKERDISNLTDWLTLECHKSSQLKVALLSQTLNGDILEETWRSQVTAAEVPVSYLLQETRAMSESRYYLIIAGKCYRDAVDEMRLCRTKMELKGRLIILDTPLKDSLTNSTNHESSESSPKVNGYSNGHSLRDEDVLKVQLGSSPNFKVFMSRFEKALYEDEVFLAISSISDPSRGSKLLAEQPHKNSVRTCFVGLKEAASLQDKTIICLLDGSFVSTWTSEEFGFFKAMVSSAKTIFCITHGTQMLQPSQRGLMGAGVPGLLPVLHNELPQVTLFHLDLSYELDAADTNSLELISKAFFQSVAPLAENDQPDLELAEINNHILIPRIIPDDGMDMEIALSTRKAQLLRQGVGPGRPLQLVGLDTEDVETHWQLDEDSDKKPNADGVEAAVTDISMCPIESGSRTAHSLVGSLITGTVTQYDANVSDLTKGDTVVVPGLPHCKTVIKQHQSLVARIDCTAPGSAAQVWVELMTSYILENITHIAAGEKILVQEGETALGKAIIRRAVNEFSAHVQATVTSKEQKYQLINQTGLSRDFVIVSSGAESPSALFSYLAHKTGGTGIDVVVYAGTGVPLHEEVALCLSDLSRVAAVVAPGQPLTSLPPFEGNVSFATVDPLRILAEQPRLVSTLLKRMRKASLKMADVISGTAFDVCDLDEAIRTAHTSDSNDIISVSLLPASEDTLPEVLVMPTAPELPNFDRDATYILAGGLGSLGLRVAEFMARNGATHLVFLSRSGNNRHKGKLKKLHELGCDTLVLACDVTSQQSVANMVNEVAQTGRSIKGLFQCAMVLQDSLFEKMTYDQWQTAFNPKVAGSWNLHMALPDNLDFFVMFPSVVSVIGNVSQTNYTAGNSYMDALAQHRRSLGMAGTSINAGLVADSDHTIDGTSMEDYLDRSKHIASPSGVDFWASDAKFMHRSLRKSGNDQSGEVGAGQEVDVNAMLAAAATIEDAQLIVQNVLKKLLAPGMGVQSAEIDAGRHYLSLEAVEVRNQIFRQLKCDVSVFEILSPNSLACLANQLLQRSPFVKLSSE</sequence>
<dbReference type="EMBL" id="KI964015">
    <property type="protein sequence ID" value="EUC43975.1"/>
    <property type="molecule type" value="Genomic_DNA"/>
</dbReference>
<dbReference type="InterPro" id="IPR036291">
    <property type="entry name" value="NAD(P)-bd_dom_sf"/>
</dbReference>
<dbReference type="Gene3D" id="3.40.50.720">
    <property type="entry name" value="NAD(P)-binding Rossmann-like Domain"/>
    <property type="match status" value="2"/>
</dbReference>
<dbReference type="Gene3D" id="3.90.180.10">
    <property type="entry name" value="Medium-chain alcohol dehydrogenases, catalytic domain"/>
    <property type="match status" value="1"/>
</dbReference>
<feature type="domain" description="Ketoreductase" evidence="1">
    <location>
        <begin position="703"/>
        <end position="880"/>
    </location>
</feature>
<protein>
    <submittedName>
        <fullName evidence="3">Uncharacterized protein</fullName>
    </submittedName>
</protein>
<name>W6Z1W7_COCMI</name>
<dbReference type="PANTHER" id="PTHR43775:SF40">
    <property type="entry name" value="NORSOLORINIC ACID SYNTHASE STCA"/>
    <property type="match status" value="1"/>
</dbReference>
<dbReference type="RefSeq" id="XP_007689509.1">
    <property type="nucleotide sequence ID" value="XM_007691319.1"/>
</dbReference>
<dbReference type="SUPFAM" id="SSF51735">
    <property type="entry name" value="NAD(P)-binding Rossmann-fold domains"/>
    <property type="match status" value="2"/>
</dbReference>
<dbReference type="SMART" id="SM00822">
    <property type="entry name" value="PKS_KR"/>
    <property type="match status" value="1"/>
</dbReference>
<dbReference type="InterPro" id="IPR013968">
    <property type="entry name" value="PKS_KR"/>
</dbReference>
<accession>W6Z1W7</accession>
<evidence type="ECO:0000313" key="3">
    <source>
        <dbReference type="EMBL" id="EUC43975.1"/>
    </source>
</evidence>
<dbReference type="InterPro" id="IPR020843">
    <property type="entry name" value="ER"/>
</dbReference>
<dbReference type="GeneID" id="19125038"/>
<dbReference type="PANTHER" id="PTHR43775">
    <property type="entry name" value="FATTY ACID SYNTHASE"/>
    <property type="match status" value="1"/>
</dbReference>
<dbReference type="AlphaFoldDB" id="W6Z1W7"/>
<keyword evidence="4" id="KW-1185">Reference proteome</keyword>